<evidence type="ECO:0000313" key="2">
    <source>
        <dbReference type="EMBL" id="ESR26926.1"/>
    </source>
</evidence>
<evidence type="ECO:0000313" key="3">
    <source>
        <dbReference type="Proteomes" id="UP000017819"/>
    </source>
</evidence>
<dbReference type="RefSeq" id="WP_023430859.1">
    <property type="nucleotide sequence ID" value="NZ_AWXZ01000013.1"/>
</dbReference>
<feature type="compositionally biased region" description="Basic and acidic residues" evidence="1">
    <location>
        <begin position="28"/>
        <end position="45"/>
    </location>
</feature>
<dbReference type="AlphaFoldDB" id="V4RLN8"/>
<feature type="compositionally biased region" description="Basic and acidic residues" evidence="1">
    <location>
        <begin position="58"/>
        <end position="72"/>
    </location>
</feature>
<sequence>MAGGAGDHPADGDTNERERLNMPSGQPVRKDEGRVKDPDEARGDPRGPGFESGQAGRASKEEREKTRPREEH</sequence>
<proteinExistence type="predicted"/>
<organism evidence="2 3">
    <name type="scientific">Lutibaculum baratangense AMV1</name>
    <dbReference type="NCBI Taxonomy" id="631454"/>
    <lineage>
        <taxon>Bacteria</taxon>
        <taxon>Pseudomonadati</taxon>
        <taxon>Pseudomonadota</taxon>
        <taxon>Alphaproteobacteria</taxon>
        <taxon>Hyphomicrobiales</taxon>
        <taxon>Tepidamorphaceae</taxon>
        <taxon>Lutibaculum</taxon>
    </lineage>
</organism>
<evidence type="ECO:0000256" key="1">
    <source>
        <dbReference type="SAM" id="MobiDB-lite"/>
    </source>
</evidence>
<feature type="compositionally biased region" description="Basic and acidic residues" evidence="1">
    <location>
        <begin position="8"/>
        <end position="20"/>
    </location>
</feature>
<name>V4RLN8_9HYPH</name>
<dbReference type="Proteomes" id="UP000017819">
    <property type="component" value="Unassembled WGS sequence"/>
</dbReference>
<keyword evidence="3" id="KW-1185">Reference proteome</keyword>
<dbReference type="STRING" id="631454.N177_0710"/>
<dbReference type="EMBL" id="AWXZ01000013">
    <property type="protein sequence ID" value="ESR26926.1"/>
    <property type="molecule type" value="Genomic_DNA"/>
</dbReference>
<accession>V4RLN8</accession>
<reference evidence="2 3" key="1">
    <citation type="journal article" date="2014" name="Genome Announc.">
        <title>Draft Genome Sequence of Lutibaculum baratangense Strain AMV1T, Isolated from a Mud Volcano in Andamans, India.</title>
        <authorList>
            <person name="Singh A."/>
            <person name="Sreenivas A."/>
            <person name="Sathyanarayana Reddy G."/>
            <person name="Pinnaka A.K."/>
            <person name="Shivaji S."/>
        </authorList>
    </citation>
    <scope>NUCLEOTIDE SEQUENCE [LARGE SCALE GENOMIC DNA]</scope>
    <source>
        <strain evidence="2 3">AMV1</strain>
    </source>
</reference>
<protein>
    <submittedName>
        <fullName evidence="2">Uncharacterized protein</fullName>
    </submittedName>
</protein>
<feature type="region of interest" description="Disordered" evidence="1">
    <location>
        <begin position="1"/>
        <end position="72"/>
    </location>
</feature>
<gene>
    <name evidence="2" type="ORF">N177_0710</name>
</gene>
<comment type="caution">
    <text evidence="2">The sequence shown here is derived from an EMBL/GenBank/DDBJ whole genome shotgun (WGS) entry which is preliminary data.</text>
</comment>